<feature type="domain" description="AraC effector-binding" evidence="1">
    <location>
        <begin position="1"/>
        <end position="149"/>
    </location>
</feature>
<sequence>MQVKTFPPMKVMFFTTKTTLEELEQYVYQVAEKLYADICRLQLIPAGPQFWTYIGMDGNPATTFTLEIAVPVSKKPRLQPVFQFKEVPAFTCATAVHYGSWDELGKTYAAIMPSLLQQQQLTGFTREIYLNIDFDNPANNITEIQIGIN</sequence>
<accession>A0A931E506</accession>
<dbReference type="EMBL" id="JADWYR010000001">
    <property type="protein sequence ID" value="MBG9375259.1"/>
    <property type="molecule type" value="Genomic_DNA"/>
</dbReference>
<organism evidence="2 3">
    <name type="scientific">Panacibacter microcysteis</name>
    <dbReference type="NCBI Taxonomy" id="2793269"/>
    <lineage>
        <taxon>Bacteria</taxon>
        <taxon>Pseudomonadati</taxon>
        <taxon>Bacteroidota</taxon>
        <taxon>Chitinophagia</taxon>
        <taxon>Chitinophagales</taxon>
        <taxon>Chitinophagaceae</taxon>
        <taxon>Panacibacter</taxon>
    </lineage>
</organism>
<name>A0A931E506_9BACT</name>
<dbReference type="InterPro" id="IPR011256">
    <property type="entry name" value="Reg_factor_effector_dom_sf"/>
</dbReference>
<protein>
    <submittedName>
        <fullName evidence="2">GyrI-like domain-containing protein</fullName>
    </submittedName>
</protein>
<dbReference type="InterPro" id="IPR029442">
    <property type="entry name" value="GyrI-like"/>
</dbReference>
<dbReference type="Proteomes" id="UP000628448">
    <property type="component" value="Unassembled WGS sequence"/>
</dbReference>
<evidence type="ECO:0000313" key="3">
    <source>
        <dbReference type="Proteomes" id="UP000628448"/>
    </source>
</evidence>
<dbReference type="Gene3D" id="3.20.80.10">
    <property type="entry name" value="Regulatory factor, effector binding domain"/>
    <property type="match status" value="1"/>
</dbReference>
<gene>
    <name evidence="2" type="ORF">I5907_03385</name>
</gene>
<dbReference type="SMART" id="SM00871">
    <property type="entry name" value="AraC_E_bind"/>
    <property type="match status" value="1"/>
</dbReference>
<dbReference type="InterPro" id="IPR010499">
    <property type="entry name" value="AraC_E-bd"/>
</dbReference>
<dbReference type="RefSeq" id="WP_196989317.1">
    <property type="nucleotide sequence ID" value="NZ_JADWYR010000001.1"/>
</dbReference>
<dbReference type="Pfam" id="PF06445">
    <property type="entry name" value="GyrI-like"/>
    <property type="match status" value="1"/>
</dbReference>
<evidence type="ECO:0000313" key="2">
    <source>
        <dbReference type="EMBL" id="MBG9375259.1"/>
    </source>
</evidence>
<dbReference type="AlphaFoldDB" id="A0A931E506"/>
<dbReference type="SUPFAM" id="SSF55136">
    <property type="entry name" value="Probable bacterial effector-binding domain"/>
    <property type="match status" value="1"/>
</dbReference>
<proteinExistence type="predicted"/>
<reference evidence="2" key="1">
    <citation type="submission" date="2020-11" db="EMBL/GenBank/DDBJ databases">
        <title>Bacterial whole genome sequence for Panacibacter sp. DH6.</title>
        <authorList>
            <person name="Le V."/>
            <person name="Ko S."/>
            <person name="Ahn C.-Y."/>
            <person name="Oh H.-M."/>
        </authorList>
    </citation>
    <scope>NUCLEOTIDE SEQUENCE</scope>
    <source>
        <strain evidence="2">DH6</strain>
    </source>
</reference>
<evidence type="ECO:0000259" key="1">
    <source>
        <dbReference type="SMART" id="SM00871"/>
    </source>
</evidence>
<keyword evidence="3" id="KW-1185">Reference proteome</keyword>
<comment type="caution">
    <text evidence="2">The sequence shown here is derived from an EMBL/GenBank/DDBJ whole genome shotgun (WGS) entry which is preliminary data.</text>
</comment>